<feature type="compositionally biased region" description="Basic and acidic residues" evidence="5">
    <location>
        <begin position="384"/>
        <end position="395"/>
    </location>
</feature>
<dbReference type="EMBL" id="JARKHS020019674">
    <property type="protein sequence ID" value="KAK8771487.1"/>
    <property type="molecule type" value="Genomic_DNA"/>
</dbReference>
<feature type="domain" description="Sushi" evidence="6">
    <location>
        <begin position="654"/>
        <end position="715"/>
    </location>
</feature>
<feature type="compositionally biased region" description="Polar residues" evidence="5">
    <location>
        <begin position="448"/>
        <end position="476"/>
    </location>
</feature>
<evidence type="ECO:0000256" key="4">
    <source>
        <dbReference type="PROSITE-ProRule" id="PRU00302"/>
    </source>
</evidence>
<dbReference type="Gene3D" id="2.10.70.10">
    <property type="entry name" value="Complement Module, domain 1"/>
    <property type="match status" value="4"/>
</dbReference>
<comment type="caution">
    <text evidence="7">The sequence shown here is derived from an EMBL/GenBank/DDBJ whole genome shotgun (WGS) entry which is preliminary data.</text>
</comment>
<feature type="compositionally biased region" description="Polar residues" evidence="5">
    <location>
        <begin position="343"/>
        <end position="357"/>
    </location>
</feature>
<dbReference type="SMART" id="SM00032">
    <property type="entry name" value="CCP"/>
    <property type="match status" value="5"/>
</dbReference>
<feature type="compositionally biased region" description="Polar residues" evidence="5">
    <location>
        <begin position="405"/>
        <end position="431"/>
    </location>
</feature>
<feature type="domain" description="Sushi" evidence="6">
    <location>
        <begin position="94"/>
        <end position="160"/>
    </location>
</feature>
<keyword evidence="3 4" id="KW-1015">Disulfide bond</keyword>
<evidence type="ECO:0000256" key="3">
    <source>
        <dbReference type="ARBA" id="ARBA00023157"/>
    </source>
</evidence>
<evidence type="ECO:0000256" key="5">
    <source>
        <dbReference type="SAM" id="MobiDB-lite"/>
    </source>
</evidence>
<sequence>MECARVECSQIQLTVSPYVVFFLPADGCRIADLPPVKNGRPLGDGIVAPISLGTYACDPGFELHGAGRIRCHQGQWLGSPPSCVSKDESNRKRKVCKLENKHSRFKAYHKGIPVTPEGPFEHGTELVFHCEPVGEVRFEGPRTARCIDGKWDPQVPLCYPLKPSDIAVRFLNAIYTAPRGIVYVDPNSYVVVDCWSNSSVELSLKSDDQSNVISSTRIRQNFMRMEFWLALGKSASVICRRQVTPDNPRSIIVRGQPQFWCPPLSSNSQGLRMKRRTEGSYYFTCMEGYQIVGEPDLHCQKHGWSDPIPKCEPISGASNINGASHQTEQTVAQTAHPAGPSGATLSTPERTDSQSTERAPAETPHSTAKVAADPSPPHVVNENEAPKTEGEHGNRATDSPVLNPRYSTQEQIGTQSGVSKDLNAGSNNGSTMEPKPIPGQRARAPPQDVNQTSHSKRMNSQTCRQNTTSDSCTDLGNRNGPPVESCEGCDEEPPIAESITANNASATRKRDKESTRDASGSRATDHEHSTGGPWQDANTTAPPAQVPGKLSNRQEPHEEQYLPTSTTTTVKPTMSSSTEATMPLSSNEKYCLGKKFFEIAPPGLVIALNETQVPENSTFWAFCDDGFTLVGNVTAVSCLHDGTWSLPPNITCIEACGNFDAGPGGPALEGRKESYDLGDSITLSCKNGTELQPRIERLLCLGDRWSENAVPICVPAKVKTNGAKNEERKRA</sequence>
<evidence type="ECO:0000256" key="2">
    <source>
        <dbReference type="ARBA" id="ARBA00022737"/>
    </source>
</evidence>
<organism evidence="7 8">
    <name type="scientific">Amblyomma americanum</name>
    <name type="common">Lone star tick</name>
    <dbReference type="NCBI Taxonomy" id="6943"/>
    <lineage>
        <taxon>Eukaryota</taxon>
        <taxon>Metazoa</taxon>
        <taxon>Ecdysozoa</taxon>
        <taxon>Arthropoda</taxon>
        <taxon>Chelicerata</taxon>
        <taxon>Arachnida</taxon>
        <taxon>Acari</taxon>
        <taxon>Parasitiformes</taxon>
        <taxon>Ixodida</taxon>
        <taxon>Ixodoidea</taxon>
        <taxon>Ixodidae</taxon>
        <taxon>Amblyomminae</taxon>
        <taxon>Amblyomma</taxon>
    </lineage>
</organism>
<keyword evidence="4" id="KW-0768">Sushi</keyword>
<proteinExistence type="predicted"/>
<dbReference type="Proteomes" id="UP001321473">
    <property type="component" value="Unassembled WGS sequence"/>
</dbReference>
<feature type="compositionally biased region" description="Low complexity" evidence="5">
    <location>
        <begin position="564"/>
        <end position="578"/>
    </location>
</feature>
<keyword evidence="8" id="KW-1185">Reference proteome</keyword>
<protein>
    <recommendedName>
        <fullName evidence="6">Sushi domain-containing protein</fullName>
    </recommendedName>
</protein>
<evidence type="ECO:0000259" key="6">
    <source>
        <dbReference type="PROSITE" id="PS50923"/>
    </source>
</evidence>
<keyword evidence="2" id="KW-0677">Repeat</keyword>
<feature type="compositionally biased region" description="Polar residues" evidence="5">
    <location>
        <begin position="316"/>
        <end position="333"/>
    </location>
</feature>
<feature type="domain" description="Sushi" evidence="6">
    <location>
        <begin position="259"/>
        <end position="313"/>
    </location>
</feature>
<dbReference type="PROSITE" id="PS50923">
    <property type="entry name" value="SUSHI"/>
    <property type="match status" value="4"/>
</dbReference>
<dbReference type="PANTHER" id="PTHR45656">
    <property type="entry name" value="PROTEIN CBR-CLEC-78"/>
    <property type="match status" value="1"/>
</dbReference>
<dbReference type="AlphaFoldDB" id="A0AAQ4E9P1"/>
<dbReference type="InterPro" id="IPR051277">
    <property type="entry name" value="SEZ6_CSMD_C4BPB_Regulators"/>
</dbReference>
<accession>A0AAQ4E9P1</accession>
<dbReference type="InterPro" id="IPR000436">
    <property type="entry name" value="Sushi_SCR_CCP_dom"/>
</dbReference>
<feature type="region of interest" description="Disordered" evidence="5">
    <location>
        <begin position="313"/>
        <end position="583"/>
    </location>
</feature>
<feature type="disulfide bond" evidence="4">
    <location>
        <begin position="28"/>
        <end position="71"/>
    </location>
</feature>
<evidence type="ECO:0000256" key="1">
    <source>
        <dbReference type="ARBA" id="ARBA00022729"/>
    </source>
</evidence>
<keyword evidence="1" id="KW-0732">Signal</keyword>
<gene>
    <name evidence="7" type="ORF">V5799_025269</name>
</gene>
<dbReference type="Pfam" id="PF00084">
    <property type="entry name" value="Sushi"/>
    <property type="match status" value="4"/>
</dbReference>
<dbReference type="SUPFAM" id="SSF57535">
    <property type="entry name" value="Complement control module/SCR domain"/>
    <property type="match status" value="5"/>
</dbReference>
<comment type="caution">
    <text evidence="4">Lacks conserved residue(s) required for the propagation of feature annotation.</text>
</comment>
<evidence type="ECO:0000313" key="7">
    <source>
        <dbReference type="EMBL" id="KAK8771487.1"/>
    </source>
</evidence>
<dbReference type="CDD" id="cd00033">
    <property type="entry name" value="CCP"/>
    <property type="match status" value="4"/>
</dbReference>
<feature type="domain" description="Sushi" evidence="6">
    <location>
        <begin position="26"/>
        <end position="85"/>
    </location>
</feature>
<name>A0AAQ4E9P1_AMBAM</name>
<dbReference type="PANTHER" id="PTHR45656:SF4">
    <property type="entry name" value="PROTEIN CBR-CLEC-78"/>
    <property type="match status" value="1"/>
</dbReference>
<dbReference type="InterPro" id="IPR035976">
    <property type="entry name" value="Sushi/SCR/CCP_sf"/>
</dbReference>
<reference evidence="7 8" key="1">
    <citation type="journal article" date="2023" name="Arcadia Sci">
        <title>De novo assembly of a long-read Amblyomma americanum tick genome.</title>
        <authorList>
            <person name="Chou S."/>
            <person name="Poskanzer K.E."/>
            <person name="Rollins M."/>
            <person name="Thuy-Boun P.S."/>
        </authorList>
    </citation>
    <scope>NUCLEOTIDE SEQUENCE [LARGE SCALE GENOMIC DNA]</scope>
    <source>
        <strain evidence="7">F_SG_1</strain>
        <tissue evidence="7">Salivary glands</tissue>
    </source>
</reference>
<evidence type="ECO:0000313" key="8">
    <source>
        <dbReference type="Proteomes" id="UP001321473"/>
    </source>
</evidence>